<keyword evidence="1" id="KW-0812">Transmembrane</keyword>
<sequence>MKTLKAYFGLTDDGTRVGPGTSIGVSLALSMLVSIGLRFVIPGASPVVRLVLWFVVMLVLFRWAASNAEKQRQRRRGGR</sequence>
<accession>A0A853F122</accession>
<proteinExistence type="predicted"/>
<feature type="transmembrane region" description="Helical" evidence="1">
    <location>
        <begin position="21"/>
        <end position="41"/>
    </location>
</feature>
<organism evidence="2 3">
    <name type="scientific">Sanguibacter inulinus</name>
    <dbReference type="NCBI Taxonomy" id="60922"/>
    <lineage>
        <taxon>Bacteria</taxon>
        <taxon>Bacillati</taxon>
        <taxon>Actinomycetota</taxon>
        <taxon>Actinomycetes</taxon>
        <taxon>Micrococcales</taxon>
        <taxon>Sanguibacteraceae</taxon>
        <taxon>Sanguibacter</taxon>
    </lineage>
</organism>
<dbReference type="AlphaFoldDB" id="A0A853F122"/>
<gene>
    <name evidence="2" type="ORF">HZZ10_18570</name>
</gene>
<reference evidence="2 3" key="1">
    <citation type="submission" date="2020-07" db="EMBL/GenBank/DDBJ databases">
        <title>MOT database genomes.</title>
        <authorList>
            <person name="Joseph S."/>
            <person name="Aduse-Opoku J."/>
            <person name="Hashim A."/>
            <person name="Wade W."/>
            <person name="Curtis M."/>
        </authorList>
    </citation>
    <scope>NUCLEOTIDE SEQUENCE [LARGE SCALE GENOMIC DNA]</scope>
    <source>
        <strain evidence="2 3">DSM 100099</strain>
    </source>
</reference>
<name>A0A853F122_9MICO</name>
<evidence type="ECO:0000313" key="3">
    <source>
        <dbReference type="Proteomes" id="UP000561011"/>
    </source>
</evidence>
<dbReference type="EMBL" id="JACBYE010000083">
    <property type="protein sequence ID" value="NYS95512.1"/>
    <property type="molecule type" value="Genomic_DNA"/>
</dbReference>
<evidence type="ECO:0000313" key="2">
    <source>
        <dbReference type="EMBL" id="NYS95512.1"/>
    </source>
</evidence>
<dbReference type="Proteomes" id="UP000561011">
    <property type="component" value="Unassembled WGS sequence"/>
</dbReference>
<evidence type="ECO:0000256" key="1">
    <source>
        <dbReference type="SAM" id="Phobius"/>
    </source>
</evidence>
<keyword evidence="3" id="KW-1185">Reference proteome</keyword>
<protein>
    <submittedName>
        <fullName evidence="2">Uncharacterized protein</fullName>
    </submittedName>
</protein>
<comment type="caution">
    <text evidence="2">The sequence shown here is derived from an EMBL/GenBank/DDBJ whole genome shotgun (WGS) entry which is preliminary data.</text>
</comment>
<dbReference type="RefSeq" id="WP_179914648.1">
    <property type="nucleotide sequence ID" value="NZ_JACBYE010000083.1"/>
</dbReference>
<feature type="transmembrane region" description="Helical" evidence="1">
    <location>
        <begin position="47"/>
        <end position="65"/>
    </location>
</feature>
<keyword evidence="1" id="KW-1133">Transmembrane helix</keyword>
<keyword evidence="1" id="KW-0472">Membrane</keyword>